<dbReference type="RefSeq" id="WP_108434945.1">
    <property type="nucleotide sequence ID" value="NZ_CP028918.1"/>
</dbReference>
<dbReference type="AlphaFoldDB" id="A0A2S0UJY8"/>
<keyword evidence="3 9" id="KW-0812">Transmembrane</keyword>
<dbReference type="InterPro" id="IPR016169">
    <property type="entry name" value="FAD-bd_PCMH_sub2"/>
</dbReference>
<dbReference type="InterPro" id="IPR000644">
    <property type="entry name" value="CBS_dom"/>
</dbReference>
<evidence type="ECO:0000256" key="2">
    <source>
        <dbReference type="ARBA" id="ARBA00006446"/>
    </source>
</evidence>
<evidence type="ECO:0000313" key="14">
    <source>
        <dbReference type="Proteomes" id="UP000244496"/>
    </source>
</evidence>
<evidence type="ECO:0000259" key="11">
    <source>
        <dbReference type="PROSITE" id="PS51371"/>
    </source>
</evidence>
<evidence type="ECO:0000256" key="10">
    <source>
        <dbReference type="SAM" id="Phobius"/>
    </source>
</evidence>
<feature type="transmembrane region" description="Helical" evidence="10">
    <location>
        <begin position="132"/>
        <end position="154"/>
    </location>
</feature>
<dbReference type="Gene3D" id="3.30.465.10">
    <property type="match status" value="1"/>
</dbReference>
<keyword evidence="13" id="KW-0238">DNA-binding</keyword>
<dbReference type="GO" id="GO:0050660">
    <property type="term" value="F:flavin adenine dinucleotide binding"/>
    <property type="evidence" value="ECO:0007669"/>
    <property type="project" value="InterPro"/>
</dbReference>
<dbReference type="KEGG" id="geh:HYN69_05950"/>
<feature type="transmembrane region" description="Helical" evidence="10">
    <location>
        <begin position="6"/>
        <end position="26"/>
    </location>
</feature>
<dbReference type="PANTHER" id="PTHR22777:SF17">
    <property type="entry name" value="UPF0053 PROTEIN SLL0260"/>
    <property type="match status" value="1"/>
</dbReference>
<evidence type="ECO:0000256" key="5">
    <source>
        <dbReference type="ARBA" id="ARBA00022989"/>
    </source>
</evidence>
<gene>
    <name evidence="13" type="ORF">HYN69_05950</name>
</gene>
<dbReference type="GO" id="GO:0005886">
    <property type="term" value="C:plasma membrane"/>
    <property type="evidence" value="ECO:0007669"/>
    <property type="project" value="TreeGrafter"/>
</dbReference>
<evidence type="ECO:0000256" key="6">
    <source>
        <dbReference type="ARBA" id="ARBA00023122"/>
    </source>
</evidence>
<comment type="similarity">
    <text evidence="2">Belongs to the UPF0053 family. Hemolysin C subfamily.</text>
</comment>
<keyword evidence="6 8" id="KW-0129">CBS domain</keyword>
<dbReference type="PANTHER" id="PTHR22777">
    <property type="entry name" value="HEMOLYSIN-RELATED"/>
    <property type="match status" value="1"/>
</dbReference>
<dbReference type="Pfam" id="PF01595">
    <property type="entry name" value="CNNM"/>
    <property type="match status" value="1"/>
</dbReference>
<evidence type="ECO:0000256" key="4">
    <source>
        <dbReference type="ARBA" id="ARBA00022737"/>
    </source>
</evidence>
<protein>
    <submittedName>
        <fullName evidence="13">DNA-binding protein</fullName>
    </submittedName>
</protein>
<dbReference type="PROSITE" id="PS51371">
    <property type="entry name" value="CBS"/>
    <property type="match status" value="2"/>
</dbReference>
<dbReference type="InterPro" id="IPR036318">
    <property type="entry name" value="FAD-bd_PCMH-like_sf"/>
</dbReference>
<feature type="domain" description="CNNM transmembrane" evidence="12">
    <location>
        <begin position="1"/>
        <end position="197"/>
    </location>
</feature>
<feature type="transmembrane region" description="Helical" evidence="10">
    <location>
        <begin position="56"/>
        <end position="79"/>
    </location>
</feature>
<evidence type="ECO:0000256" key="3">
    <source>
        <dbReference type="ARBA" id="ARBA00022692"/>
    </source>
</evidence>
<dbReference type="EMBL" id="CP028918">
    <property type="protein sequence ID" value="AWB48122.1"/>
    <property type="molecule type" value="Genomic_DNA"/>
</dbReference>
<evidence type="ECO:0000256" key="7">
    <source>
        <dbReference type="ARBA" id="ARBA00023136"/>
    </source>
</evidence>
<dbReference type="SMART" id="SM01091">
    <property type="entry name" value="CorC_HlyC"/>
    <property type="match status" value="1"/>
</dbReference>
<reference evidence="13 14" key="1">
    <citation type="submission" date="2018-04" db="EMBL/GenBank/DDBJ databases">
        <title>Genome sequencing of Gemmobacter.</title>
        <authorList>
            <person name="Yi H."/>
            <person name="Baek M.-G."/>
        </authorList>
    </citation>
    <scope>NUCLEOTIDE SEQUENCE [LARGE SCALE GENOMIC DNA]</scope>
    <source>
        <strain evidence="13 14">HYN0069</strain>
    </source>
</reference>
<dbReference type="Pfam" id="PF00571">
    <property type="entry name" value="CBS"/>
    <property type="match status" value="2"/>
</dbReference>
<feature type="transmembrane region" description="Helical" evidence="10">
    <location>
        <begin position="99"/>
        <end position="120"/>
    </location>
</feature>
<evidence type="ECO:0000256" key="1">
    <source>
        <dbReference type="ARBA" id="ARBA00004141"/>
    </source>
</evidence>
<dbReference type="Gene3D" id="3.10.580.10">
    <property type="entry name" value="CBS-domain"/>
    <property type="match status" value="1"/>
</dbReference>
<dbReference type="InterPro" id="IPR044751">
    <property type="entry name" value="Ion_transp-like_CBS"/>
</dbReference>
<dbReference type="Pfam" id="PF03471">
    <property type="entry name" value="CorC_HlyC"/>
    <property type="match status" value="1"/>
</dbReference>
<dbReference type="OrthoDB" id="9805314at2"/>
<keyword evidence="7 9" id="KW-0472">Membrane</keyword>
<dbReference type="InterPro" id="IPR005170">
    <property type="entry name" value="Transptr-assoc_dom"/>
</dbReference>
<evidence type="ECO:0000313" key="13">
    <source>
        <dbReference type="EMBL" id="AWB48122.1"/>
    </source>
</evidence>
<proteinExistence type="inferred from homology"/>
<accession>A0A2S0UJY8</accession>
<sequence>MFTEILIVVALIIVNGVLSMSEMAIVSARPARLRSLEGKSLGAGAALRLAEQPGRFLSTVQIGITAVGVLSGAFSGATLGARLSDWLAVQGMARETANTFGVGGVVLILTYLSLIVGELVPKQLALKNAEGIAIRMAPAMLVLSKLAAPVVWVLEHSGRLILWAMGQAGASQAKVTEEEVHTLLSEAHEEGLIEPEEREMMAGVMRLADRSARALMTPRHEVEMLDLEATPAETVAAIRRVARPRMPVQSRESGEVVGIITLADAFNALSRREAVDPKKLLRDVPVVSDMADALDVMEILQGSDHHLALVYDEYGHFEGIITSGDILEAITGTVAAQTAEEPALVERADGSLLVSGWMPADEFCDRLGLPREMVGGYETVAGLVLNIFGRLPSLGEAVEAEGLRFEVIDLDDRRIDKVLVSKLG</sequence>
<organism evidence="13 14">
    <name type="scientific">Paragemmobacter aquarius</name>
    <dbReference type="NCBI Taxonomy" id="2169400"/>
    <lineage>
        <taxon>Bacteria</taxon>
        <taxon>Pseudomonadati</taxon>
        <taxon>Pseudomonadota</taxon>
        <taxon>Alphaproteobacteria</taxon>
        <taxon>Rhodobacterales</taxon>
        <taxon>Paracoccaceae</taxon>
        <taxon>Paragemmobacter</taxon>
    </lineage>
</organism>
<dbReference type="SUPFAM" id="SSF54631">
    <property type="entry name" value="CBS-domain pair"/>
    <property type="match status" value="1"/>
</dbReference>
<dbReference type="GO" id="GO:0003677">
    <property type="term" value="F:DNA binding"/>
    <property type="evidence" value="ECO:0007669"/>
    <property type="project" value="UniProtKB-KW"/>
</dbReference>
<feature type="domain" description="CBS" evidence="11">
    <location>
        <begin position="280"/>
        <end position="340"/>
    </location>
</feature>
<comment type="subcellular location">
    <subcellularLocation>
        <location evidence="1">Membrane</location>
        <topology evidence="1">Multi-pass membrane protein</topology>
    </subcellularLocation>
</comment>
<evidence type="ECO:0000256" key="9">
    <source>
        <dbReference type="PROSITE-ProRule" id="PRU01193"/>
    </source>
</evidence>
<dbReference type="PROSITE" id="PS51846">
    <property type="entry name" value="CNNM"/>
    <property type="match status" value="1"/>
</dbReference>
<keyword evidence="4" id="KW-0677">Repeat</keyword>
<evidence type="ECO:0000259" key="12">
    <source>
        <dbReference type="PROSITE" id="PS51846"/>
    </source>
</evidence>
<dbReference type="InterPro" id="IPR046342">
    <property type="entry name" value="CBS_dom_sf"/>
</dbReference>
<feature type="domain" description="CBS" evidence="11">
    <location>
        <begin position="216"/>
        <end position="275"/>
    </location>
</feature>
<keyword evidence="5 9" id="KW-1133">Transmembrane helix</keyword>
<dbReference type="SUPFAM" id="SSF56176">
    <property type="entry name" value="FAD-binding/transporter-associated domain-like"/>
    <property type="match status" value="1"/>
</dbReference>
<dbReference type="InterPro" id="IPR002550">
    <property type="entry name" value="CNNM"/>
</dbReference>
<evidence type="ECO:0000256" key="8">
    <source>
        <dbReference type="PROSITE-ProRule" id="PRU00703"/>
    </source>
</evidence>
<keyword evidence="14" id="KW-1185">Reference proteome</keyword>
<dbReference type="Proteomes" id="UP000244496">
    <property type="component" value="Chromosome"/>
</dbReference>
<name>A0A2S0UJY8_9RHOB</name>
<dbReference type="CDD" id="cd04590">
    <property type="entry name" value="CBS_pair_CorC_HlyC_assoc"/>
    <property type="match status" value="1"/>
</dbReference>